<keyword evidence="7" id="KW-0067">ATP-binding</keyword>
<dbReference type="InterPro" id="IPR003593">
    <property type="entry name" value="AAA+_ATPase"/>
</dbReference>
<dbReference type="PROSITE" id="PS00211">
    <property type="entry name" value="ABC_TRANSPORTER_1"/>
    <property type="match status" value="1"/>
</dbReference>
<dbReference type="KEGG" id="blen:NCTC4824_04178"/>
<keyword evidence="8" id="KW-1278">Translocase</keyword>
<keyword evidence="4" id="KW-0762">Sugar transport</keyword>
<keyword evidence="3" id="KW-1003">Cell membrane</keyword>
<evidence type="ECO:0000256" key="6">
    <source>
        <dbReference type="ARBA" id="ARBA00022741"/>
    </source>
</evidence>
<evidence type="ECO:0000256" key="8">
    <source>
        <dbReference type="ARBA" id="ARBA00022967"/>
    </source>
</evidence>
<evidence type="ECO:0000256" key="7">
    <source>
        <dbReference type="ARBA" id="ARBA00022840"/>
    </source>
</evidence>
<dbReference type="InterPro" id="IPR050107">
    <property type="entry name" value="ABC_carbohydrate_import_ATPase"/>
</dbReference>
<dbReference type="SUPFAM" id="SSF52540">
    <property type="entry name" value="P-loop containing nucleoside triphosphate hydrolases"/>
    <property type="match status" value="2"/>
</dbReference>
<dbReference type="InterPro" id="IPR017871">
    <property type="entry name" value="ABC_transporter-like_CS"/>
</dbReference>
<keyword evidence="11" id="KW-0378">Hydrolase</keyword>
<keyword evidence="12" id="KW-1185">Reference proteome</keyword>
<dbReference type="FunFam" id="3.40.50.300:FF:000127">
    <property type="entry name" value="Ribose import ATP-binding protein RbsA"/>
    <property type="match status" value="1"/>
</dbReference>
<evidence type="ECO:0000313" key="11">
    <source>
        <dbReference type="EMBL" id="SQI63562.1"/>
    </source>
</evidence>
<dbReference type="InterPro" id="IPR003439">
    <property type="entry name" value="ABC_transporter-like_ATP-bd"/>
</dbReference>
<dbReference type="RefSeq" id="WP_066144882.1">
    <property type="nucleotide sequence ID" value="NZ_CBCSGM010000005.1"/>
</dbReference>
<evidence type="ECO:0000256" key="2">
    <source>
        <dbReference type="ARBA" id="ARBA00022448"/>
    </source>
</evidence>
<dbReference type="EMBL" id="LS483476">
    <property type="protein sequence ID" value="SQI63562.1"/>
    <property type="molecule type" value="Genomic_DNA"/>
</dbReference>
<keyword evidence="9" id="KW-0472">Membrane</keyword>
<dbReference type="EC" id="3.6.3.17" evidence="11"/>
<dbReference type="Pfam" id="PF00005">
    <property type="entry name" value="ABC_tran"/>
    <property type="match status" value="2"/>
</dbReference>
<dbReference type="PANTHER" id="PTHR43790:SF1">
    <property type="entry name" value="XYLOSE IMPORT ATP-BINDING PROTEIN XYLG"/>
    <property type="match status" value="1"/>
</dbReference>
<dbReference type="Gene3D" id="3.40.50.300">
    <property type="entry name" value="P-loop containing nucleotide triphosphate hydrolases"/>
    <property type="match status" value="2"/>
</dbReference>
<evidence type="ECO:0000256" key="3">
    <source>
        <dbReference type="ARBA" id="ARBA00022475"/>
    </source>
</evidence>
<organism evidence="11 12">
    <name type="scientific">Lederbergia lenta</name>
    <name type="common">Bacillus lentus</name>
    <dbReference type="NCBI Taxonomy" id="1467"/>
    <lineage>
        <taxon>Bacteria</taxon>
        <taxon>Bacillati</taxon>
        <taxon>Bacillota</taxon>
        <taxon>Bacilli</taxon>
        <taxon>Bacillales</taxon>
        <taxon>Bacillaceae</taxon>
        <taxon>Lederbergia</taxon>
    </lineage>
</organism>
<dbReference type="STRING" id="1348624.GCA_001591545_03355"/>
<sequence length="506" mass="55592">MSEYILEMRQITKEFTGVKALSNVNFKVKKGEIHCLVGENGAGKSTLMKILSGVYPYGSYTGDIIFNDKVQQFNKINDSVETGVVIIYQELALFPDLSVYENIFIGNEVNHSGILDFNKTIVESKKLLDKVKLKVTPETLIKDLGVGKQQLIEIAKALSKDVKLLILDEPTAALNEDDSENLLELLRELKKQGITCIMISHKLKEVISIADKATVIRDGETICTLDASKGEINEGAIIKNMVGREIEDIYPKREKKVLGEKVIELSKWTAYDPQLGRNVSKDIDLHVRKGEIVGIAGLMGSGRTELALSIFGNSKSYKLQGSLLVEGIPVNFKHTSQAIKSGIAYVTEDRKGDGLFLLQDIKNNITAANLKGISSNGIINVNEEINIADHYKGSLGIKTSSLQQLVGNLSGGNQQKVSLGKWLFVGPKLLILDEPTRGIDVGAKFEIYSVMNELIDQGMSIIMISSELGEVLGMSDRIYVMAEGEIKGELSSEEADQEKIIQLATQ</sequence>
<evidence type="ECO:0000259" key="10">
    <source>
        <dbReference type="PROSITE" id="PS50893"/>
    </source>
</evidence>
<evidence type="ECO:0000256" key="5">
    <source>
        <dbReference type="ARBA" id="ARBA00022737"/>
    </source>
</evidence>
<evidence type="ECO:0000256" key="9">
    <source>
        <dbReference type="ARBA" id="ARBA00023136"/>
    </source>
</evidence>
<protein>
    <submittedName>
        <fullName evidence="11">ABC transporter</fullName>
        <ecNumber evidence="11">3.6.3.17</ecNumber>
    </submittedName>
</protein>
<accession>A0A2X4WYQ2</accession>
<dbReference type="PROSITE" id="PS50893">
    <property type="entry name" value="ABC_TRANSPORTER_2"/>
    <property type="match status" value="2"/>
</dbReference>
<comment type="subcellular location">
    <subcellularLocation>
        <location evidence="1">Cell membrane</location>
        <topology evidence="1">Peripheral membrane protein</topology>
    </subcellularLocation>
</comment>
<dbReference type="CDD" id="cd03215">
    <property type="entry name" value="ABC_Carb_Monos_II"/>
    <property type="match status" value="1"/>
</dbReference>
<dbReference type="SMART" id="SM00382">
    <property type="entry name" value="AAA"/>
    <property type="match status" value="2"/>
</dbReference>
<evidence type="ECO:0000313" key="12">
    <source>
        <dbReference type="Proteomes" id="UP000249134"/>
    </source>
</evidence>
<evidence type="ECO:0000256" key="1">
    <source>
        <dbReference type="ARBA" id="ARBA00004202"/>
    </source>
</evidence>
<dbReference type="Proteomes" id="UP000249134">
    <property type="component" value="Chromosome 1"/>
</dbReference>
<name>A0A2X4WYQ2_LEDLE</name>
<dbReference type="GO" id="GO:0005886">
    <property type="term" value="C:plasma membrane"/>
    <property type="evidence" value="ECO:0007669"/>
    <property type="project" value="UniProtKB-SubCell"/>
</dbReference>
<keyword evidence="2" id="KW-0813">Transport</keyword>
<dbReference type="GO" id="GO:0005524">
    <property type="term" value="F:ATP binding"/>
    <property type="evidence" value="ECO:0007669"/>
    <property type="project" value="UniProtKB-KW"/>
</dbReference>
<dbReference type="AlphaFoldDB" id="A0A2X4WYQ2"/>
<dbReference type="InterPro" id="IPR027417">
    <property type="entry name" value="P-loop_NTPase"/>
</dbReference>
<proteinExistence type="predicted"/>
<reference evidence="11 12" key="1">
    <citation type="submission" date="2018-06" db="EMBL/GenBank/DDBJ databases">
        <authorList>
            <consortium name="Pathogen Informatics"/>
            <person name="Doyle S."/>
        </authorList>
    </citation>
    <scope>NUCLEOTIDE SEQUENCE [LARGE SCALE GENOMIC DNA]</scope>
    <source>
        <strain evidence="11 12">NCTC4824</strain>
    </source>
</reference>
<keyword evidence="6" id="KW-0547">Nucleotide-binding</keyword>
<gene>
    <name evidence="11" type="primary">xylG_2</name>
    <name evidence="11" type="ORF">NCTC4824_04178</name>
</gene>
<evidence type="ECO:0000256" key="4">
    <source>
        <dbReference type="ARBA" id="ARBA00022597"/>
    </source>
</evidence>
<feature type="domain" description="ABC transporter" evidence="10">
    <location>
        <begin position="260"/>
        <end position="503"/>
    </location>
</feature>
<dbReference type="CDD" id="cd03216">
    <property type="entry name" value="ABC_Carb_Monos_I"/>
    <property type="match status" value="1"/>
</dbReference>
<feature type="domain" description="ABC transporter" evidence="10">
    <location>
        <begin position="6"/>
        <end position="243"/>
    </location>
</feature>
<dbReference type="PANTHER" id="PTHR43790">
    <property type="entry name" value="CARBOHYDRATE TRANSPORT ATP-BINDING PROTEIN MG119-RELATED"/>
    <property type="match status" value="1"/>
</dbReference>
<dbReference type="GO" id="GO:0016887">
    <property type="term" value="F:ATP hydrolysis activity"/>
    <property type="evidence" value="ECO:0007669"/>
    <property type="project" value="InterPro"/>
</dbReference>
<keyword evidence="5" id="KW-0677">Repeat</keyword>